<dbReference type="Proteomes" id="UP000536711">
    <property type="component" value="Unassembled WGS sequence"/>
</dbReference>
<proteinExistence type="predicted"/>
<name>A0A8H4JHN7_9HYPO</name>
<gene>
    <name evidence="1" type="ORF">FACUT_9635</name>
</gene>
<dbReference type="EMBL" id="JAADJF010000281">
    <property type="protein sequence ID" value="KAF4427404.1"/>
    <property type="molecule type" value="Genomic_DNA"/>
</dbReference>
<reference evidence="1 2" key="1">
    <citation type="submission" date="2020-01" db="EMBL/GenBank/DDBJ databases">
        <title>Identification and distribution of gene clusters putatively required for synthesis of sphingolipid metabolism inhibitors in phylogenetically diverse species of the filamentous fungus Fusarium.</title>
        <authorList>
            <person name="Kim H.-S."/>
            <person name="Busman M."/>
            <person name="Brown D.W."/>
            <person name="Divon H."/>
            <person name="Uhlig S."/>
            <person name="Proctor R.H."/>
        </authorList>
    </citation>
    <scope>NUCLEOTIDE SEQUENCE [LARGE SCALE GENOMIC DNA]</scope>
    <source>
        <strain evidence="1 2">NRRL 13308</strain>
    </source>
</reference>
<accession>A0A8H4JHN7</accession>
<evidence type="ECO:0000313" key="1">
    <source>
        <dbReference type="EMBL" id="KAF4427404.1"/>
    </source>
</evidence>
<organism evidence="1 2">
    <name type="scientific">Fusarium acutatum</name>
    <dbReference type="NCBI Taxonomy" id="78861"/>
    <lineage>
        <taxon>Eukaryota</taxon>
        <taxon>Fungi</taxon>
        <taxon>Dikarya</taxon>
        <taxon>Ascomycota</taxon>
        <taxon>Pezizomycotina</taxon>
        <taxon>Sordariomycetes</taxon>
        <taxon>Hypocreomycetidae</taxon>
        <taxon>Hypocreales</taxon>
        <taxon>Nectriaceae</taxon>
        <taxon>Fusarium</taxon>
        <taxon>Fusarium fujikuroi species complex</taxon>
    </lineage>
</organism>
<sequence>MVPVSLLDCPDEIIDSIIELVSNVKASRETCKRLNRIASPYLFPVLYISCHQLDLDVFRMVSKNPLLIGGVHELVIDDTTVPPSVRDWPTYQKVVTFPQNADDRRDHLELGEGETLEPRYMNGQPSKVKPSKEAWKLFDSIAQDDHENRLAHAEFDALKRALPRFKNLESLVVCNRMATEYYSDGAQSRDSSSPMAKLWRGFDSEREEFVPLVPKCDWHPTTQGLQDRTPVNTMDWLDDRLVYDLTKNGVSDMTAVQTTYDDFIEQQNNETFKQDRTEFLFDAPSSELRVLAREARVMILALLVLEDPKIQSQMTEFRVDATYNSPFTARLGSGFAAATNITKFDLTLSNFLDGTIGDAIVEEGRVRRMFDSMAQLEVLYLEPHGMSIFSALPVDMTFPRLRVVQFSCGHLHPKMFLDFVQRHGGTLKTLIIEHCSLRPYDKELSWWEVTNQLTKLHDQGILQLEEGSDIDNVFEGFTVTECGRNETLQDLGQIWKYDEDTGKWDRWLNAQGEEVNEMLLRAAMDPDP</sequence>
<evidence type="ECO:0000313" key="2">
    <source>
        <dbReference type="Proteomes" id="UP000536711"/>
    </source>
</evidence>
<protein>
    <submittedName>
        <fullName evidence="1">Uncharacterized protein</fullName>
    </submittedName>
</protein>
<dbReference type="AlphaFoldDB" id="A0A8H4JHN7"/>
<comment type="caution">
    <text evidence="1">The sequence shown here is derived from an EMBL/GenBank/DDBJ whole genome shotgun (WGS) entry which is preliminary data.</text>
</comment>
<keyword evidence="2" id="KW-1185">Reference proteome</keyword>
<dbReference type="OrthoDB" id="5422579at2759"/>